<name>A0A1H9VCG7_9BACI</name>
<organism evidence="2 3">
    <name type="scientific">Salipaludibacillus aurantiacus</name>
    <dbReference type="NCBI Taxonomy" id="1601833"/>
    <lineage>
        <taxon>Bacteria</taxon>
        <taxon>Bacillati</taxon>
        <taxon>Bacillota</taxon>
        <taxon>Bacilli</taxon>
        <taxon>Bacillales</taxon>
        <taxon>Bacillaceae</taxon>
    </lineage>
</organism>
<dbReference type="PROSITE" id="PS51186">
    <property type="entry name" value="GNAT"/>
    <property type="match status" value="1"/>
</dbReference>
<evidence type="ECO:0000259" key="1">
    <source>
        <dbReference type="PROSITE" id="PS51186"/>
    </source>
</evidence>
<dbReference type="GO" id="GO:0016747">
    <property type="term" value="F:acyltransferase activity, transferring groups other than amino-acyl groups"/>
    <property type="evidence" value="ECO:0007669"/>
    <property type="project" value="InterPro"/>
</dbReference>
<dbReference type="OrthoDB" id="2678531at2"/>
<reference evidence="3" key="1">
    <citation type="submission" date="2016-10" db="EMBL/GenBank/DDBJ databases">
        <authorList>
            <person name="Varghese N."/>
            <person name="Submissions S."/>
        </authorList>
    </citation>
    <scope>NUCLEOTIDE SEQUENCE [LARGE SCALE GENOMIC DNA]</scope>
    <source>
        <strain evidence="3">S9</strain>
    </source>
</reference>
<sequence length="151" mass="16707">MSVAIREAVEEDVLLIQHFISKAGVQLGAVPLDWKQFIVAEDGQGAIAATAALQPVTDTSSLIRALVIDSEKVGASFVLKMLETAVQYAWEKNNEEIYMMVKEAGEMMENLGFKKVEKEDLPVEITVVPEIYTHLENGLPVYKTSKPVDKK</sequence>
<protein>
    <submittedName>
        <fullName evidence="2">N-acetylglutamate synthase, GNAT family</fullName>
    </submittedName>
</protein>
<dbReference type="InterPro" id="IPR000182">
    <property type="entry name" value="GNAT_dom"/>
</dbReference>
<dbReference type="SUPFAM" id="SSF55729">
    <property type="entry name" value="Acyl-CoA N-acyltransferases (Nat)"/>
    <property type="match status" value="1"/>
</dbReference>
<evidence type="ECO:0000313" key="2">
    <source>
        <dbReference type="EMBL" id="SES19375.1"/>
    </source>
</evidence>
<dbReference type="InterPro" id="IPR016181">
    <property type="entry name" value="Acyl_CoA_acyltransferase"/>
</dbReference>
<dbReference type="AlphaFoldDB" id="A0A1H9VCG7"/>
<evidence type="ECO:0000313" key="3">
    <source>
        <dbReference type="Proteomes" id="UP000198571"/>
    </source>
</evidence>
<feature type="domain" description="N-acetyltransferase" evidence="1">
    <location>
        <begin position="3"/>
        <end position="142"/>
    </location>
</feature>
<gene>
    <name evidence="2" type="ORF">SAMN05518684_11093</name>
</gene>
<keyword evidence="3" id="KW-1185">Reference proteome</keyword>
<proteinExistence type="predicted"/>
<dbReference type="Gene3D" id="3.40.630.30">
    <property type="match status" value="1"/>
</dbReference>
<dbReference type="RefSeq" id="WP_093053042.1">
    <property type="nucleotide sequence ID" value="NZ_FOGT01000010.1"/>
</dbReference>
<dbReference type="STRING" id="1601833.SAMN05518684_11093"/>
<dbReference type="Proteomes" id="UP000198571">
    <property type="component" value="Unassembled WGS sequence"/>
</dbReference>
<dbReference type="EMBL" id="FOGT01000010">
    <property type="protein sequence ID" value="SES19375.1"/>
    <property type="molecule type" value="Genomic_DNA"/>
</dbReference>
<accession>A0A1H9VCG7</accession>